<dbReference type="EMBL" id="MJGC01000068">
    <property type="protein sequence ID" value="OEJ74254.1"/>
    <property type="molecule type" value="Genomic_DNA"/>
</dbReference>
<dbReference type="GO" id="GO:0005886">
    <property type="term" value="C:plasma membrane"/>
    <property type="evidence" value="ECO:0007669"/>
    <property type="project" value="UniProtKB-SubCell"/>
</dbReference>
<evidence type="ECO:0000256" key="6">
    <source>
        <dbReference type="ARBA" id="ARBA00022989"/>
    </source>
</evidence>
<evidence type="ECO:0000259" key="9">
    <source>
        <dbReference type="Pfam" id="PF13231"/>
    </source>
</evidence>
<evidence type="ECO:0000256" key="7">
    <source>
        <dbReference type="ARBA" id="ARBA00023136"/>
    </source>
</evidence>
<gene>
    <name evidence="10" type="ORF">BH720_15320</name>
</gene>
<protein>
    <submittedName>
        <fullName evidence="10">Phospholipid carrier-dependent glycosyltransferase</fullName>
    </submittedName>
</protein>
<dbReference type="GO" id="GO:0009103">
    <property type="term" value="P:lipopolysaccharide biosynthetic process"/>
    <property type="evidence" value="ECO:0007669"/>
    <property type="project" value="UniProtKB-ARBA"/>
</dbReference>
<dbReference type="AlphaFoldDB" id="A0A1E5QI31"/>
<dbReference type="PANTHER" id="PTHR33908:SF3">
    <property type="entry name" value="UNDECAPRENYL PHOSPHATE-ALPHA-4-AMINO-4-DEOXY-L-ARABINOSE ARABINOSYL TRANSFERASE"/>
    <property type="match status" value="1"/>
</dbReference>
<dbReference type="OrthoDB" id="9810951at2"/>
<keyword evidence="7 8" id="KW-0472">Membrane</keyword>
<comment type="subcellular location">
    <subcellularLocation>
        <location evidence="1">Cell membrane</location>
        <topology evidence="1">Multi-pass membrane protein</topology>
    </subcellularLocation>
</comment>
<reference evidence="10" key="1">
    <citation type="submission" date="2016-09" db="EMBL/GenBank/DDBJ databases">
        <title>Draft genome of thermotolerant cyanobacterium Desertifilum sp. strain IPPAS B-1220.</title>
        <authorList>
            <person name="Sinetova M.A."/>
            <person name="Bolakhan K."/>
            <person name="Zayadan B.K."/>
            <person name="Mironov K.S."/>
            <person name="Ustinova V."/>
            <person name="Kupriyanova E.V."/>
            <person name="Sidorov R.A."/>
            <person name="Skrypnik A.N."/>
            <person name="Gogoleva N.E."/>
            <person name="Gogolev Y.V."/>
            <person name="Los D.A."/>
        </authorList>
    </citation>
    <scope>NUCLEOTIDE SEQUENCE [LARGE SCALE GENOMIC DNA]</scope>
    <source>
        <strain evidence="10">IPPAS B-1220</strain>
    </source>
</reference>
<dbReference type="GO" id="GO:0016763">
    <property type="term" value="F:pentosyltransferase activity"/>
    <property type="evidence" value="ECO:0007669"/>
    <property type="project" value="TreeGrafter"/>
</dbReference>
<feature type="transmembrane region" description="Helical" evidence="8">
    <location>
        <begin position="224"/>
        <end position="241"/>
    </location>
</feature>
<keyword evidence="4 10" id="KW-0808">Transferase</keyword>
<keyword evidence="3" id="KW-0328">Glycosyltransferase</keyword>
<feature type="transmembrane region" description="Helical" evidence="8">
    <location>
        <begin position="400"/>
        <end position="420"/>
    </location>
</feature>
<dbReference type="Pfam" id="PF13231">
    <property type="entry name" value="PMT_2"/>
    <property type="match status" value="1"/>
</dbReference>
<evidence type="ECO:0000256" key="3">
    <source>
        <dbReference type="ARBA" id="ARBA00022676"/>
    </source>
</evidence>
<sequence length="549" mass="63416">MYCDLFKSRELGNQSRRIRTQIDFWFVLFLLVAALFLFGIDLGSLPLRDWDEGIVAQVARNISRSPFDSLSWLYPTLAGEPYLNKPPLIHILIALLYKTVGINEWTTRLPSAILTALSVPLLYGVGVEIFPKRTPAIFSALIYLTLLPVVRHGRLAMLDGPILCFLLFVFWCNLRSRRNLRYALGTGIGIGLICLTKTILGFLVAGIALLFLFWDTPRLLRSRYLWIGLILGLCPFLFWGITQYHYYGDRFVDTGIMQQAVKRIWQPVEQRGGPVWFYVLELLKYSWPWLLFILPGYRLVWEHRNTSWGKLILVWSSSYFLVISAMQTKLPWYILPLYPALALVGGAQLTEIWHHFGKSPYIIGRSRVATHLIFSFFFLGGLSCWVTFIYLGFLDPFSDWTLPLVFASVAITLTVAAILIAQSDRQFLLILFWGCYVSLLLFCTSDYWVWELQEAYPVKPVAAMILERVPIDRPIYTSYPYVRPSLDFYSDRHIIPATSNQLQQYWNQTAQPYLLLDRASLQQLQLPQLHRLESVAEWTLVTRKLPDSP</sequence>
<feature type="domain" description="Glycosyltransferase RgtA/B/C/D-like" evidence="9">
    <location>
        <begin position="84"/>
        <end position="238"/>
    </location>
</feature>
<feature type="transmembrane region" description="Helical" evidence="8">
    <location>
        <begin position="427"/>
        <end position="450"/>
    </location>
</feature>
<organism evidence="10">
    <name type="scientific">Desertifilum tharense IPPAS B-1220</name>
    <dbReference type="NCBI Taxonomy" id="1781255"/>
    <lineage>
        <taxon>Bacteria</taxon>
        <taxon>Bacillati</taxon>
        <taxon>Cyanobacteriota</taxon>
        <taxon>Cyanophyceae</taxon>
        <taxon>Desertifilales</taxon>
        <taxon>Desertifilaceae</taxon>
        <taxon>Desertifilum</taxon>
    </lineage>
</organism>
<evidence type="ECO:0000313" key="10">
    <source>
        <dbReference type="EMBL" id="OEJ74254.1"/>
    </source>
</evidence>
<dbReference type="STRING" id="1781255.BH720_15320"/>
<feature type="transmembrane region" description="Helical" evidence="8">
    <location>
        <begin position="112"/>
        <end position="130"/>
    </location>
</feature>
<keyword evidence="2" id="KW-1003">Cell membrane</keyword>
<keyword evidence="6 8" id="KW-1133">Transmembrane helix</keyword>
<comment type="caution">
    <text evidence="10">The sequence shown here is derived from an EMBL/GenBank/DDBJ whole genome shotgun (WGS) entry which is preliminary data.</text>
</comment>
<evidence type="ECO:0000256" key="5">
    <source>
        <dbReference type="ARBA" id="ARBA00022692"/>
    </source>
</evidence>
<evidence type="ECO:0000256" key="4">
    <source>
        <dbReference type="ARBA" id="ARBA00022679"/>
    </source>
</evidence>
<evidence type="ECO:0000256" key="1">
    <source>
        <dbReference type="ARBA" id="ARBA00004651"/>
    </source>
</evidence>
<feature type="transmembrane region" description="Helical" evidence="8">
    <location>
        <begin position="21"/>
        <end position="40"/>
    </location>
</feature>
<keyword evidence="5 8" id="KW-0812">Transmembrane</keyword>
<dbReference type="GO" id="GO:0010041">
    <property type="term" value="P:response to iron(III) ion"/>
    <property type="evidence" value="ECO:0007669"/>
    <property type="project" value="TreeGrafter"/>
</dbReference>
<name>A0A1E5QI31_9CYAN</name>
<feature type="transmembrane region" description="Helical" evidence="8">
    <location>
        <begin position="371"/>
        <end position="394"/>
    </location>
</feature>
<dbReference type="InterPro" id="IPR050297">
    <property type="entry name" value="LipidA_mod_glycosyltrf_83"/>
</dbReference>
<evidence type="ECO:0000256" key="2">
    <source>
        <dbReference type="ARBA" id="ARBA00022475"/>
    </source>
</evidence>
<dbReference type="PANTHER" id="PTHR33908">
    <property type="entry name" value="MANNOSYLTRANSFERASE YKCB-RELATED"/>
    <property type="match status" value="1"/>
</dbReference>
<accession>A0A1E5QI31</accession>
<proteinExistence type="predicted"/>
<feature type="transmembrane region" description="Helical" evidence="8">
    <location>
        <begin position="160"/>
        <end position="176"/>
    </location>
</feature>
<dbReference type="InterPro" id="IPR038731">
    <property type="entry name" value="RgtA/B/C-like"/>
</dbReference>
<feature type="transmembrane region" description="Helical" evidence="8">
    <location>
        <begin position="136"/>
        <end position="153"/>
    </location>
</feature>
<feature type="transmembrane region" description="Helical" evidence="8">
    <location>
        <begin position="188"/>
        <end position="212"/>
    </location>
</feature>
<evidence type="ECO:0000256" key="8">
    <source>
        <dbReference type="SAM" id="Phobius"/>
    </source>
</evidence>